<accession>A0A382WWA2</accession>
<protein>
    <recommendedName>
        <fullName evidence="1">3-dehydroquinate dehydratase</fullName>
        <ecNumber evidence="1">4.2.1.10</ecNumber>
    </recommendedName>
</protein>
<dbReference type="PROSITE" id="PS01029">
    <property type="entry name" value="DEHYDROQUINASE_II"/>
    <property type="match status" value="1"/>
</dbReference>
<dbReference type="Gene3D" id="3.40.50.9100">
    <property type="entry name" value="Dehydroquinase, class II"/>
    <property type="match status" value="1"/>
</dbReference>
<dbReference type="AlphaFoldDB" id="A0A382WWA2"/>
<dbReference type="EMBL" id="UINC01162889">
    <property type="protein sequence ID" value="SVD62889.1"/>
    <property type="molecule type" value="Genomic_DNA"/>
</dbReference>
<evidence type="ECO:0000256" key="1">
    <source>
        <dbReference type="ARBA" id="ARBA00012060"/>
    </source>
</evidence>
<dbReference type="InterPro" id="IPR001874">
    <property type="entry name" value="DHquinase_II"/>
</dbReference>
<evidence type="ECO:0000256" key="2">
    <source>
        <dbReference type="ARBA" id="ARBA00023239"/>
    </source>
</evidence>
<gene>
    <name evidence="3" type="ORF">METZ01_LOCUS415743</name>
</gene>
<proteinExistence type="predicted"/>
<dbReference type="GO" id="GO:0003855">
    <property type="term" value="F:3-dehydroquinate dehydratase activity"/>
    <property type="evidence" value="ECO:0007669"/>
    <property type="project" value="UniProtKB-EC"/>
</dbReference>
<keyword evidence="2" id="KW-0456">Lyase</keyword>
<dbReference type="EC" id="4.2.1.10" evidence="1"/>
<evidence type="ECO:0000313" key="3">
    <source>
        <dbReference type="EMBL" id="SVD62889.1"/>
    </source>
</evidence>
<dbReference type="InterPro" id="IPR018509">
    <property type="entry name" value="DHquinase_II_CS"/>
</dbReference>
<organism evidence="3">
    <name type="scientific">marine metagenome</name>
    <dbReference type="NCBI Taxonomy" id="408172"/>
    <lineage>
        <taxon>unclassified sequences</taxon>
        <taxon>metagenomes</taxon>
        <taxon>ecological metagenomes</taxon>
    </lineage>
</organism>
<dbReference type="SUPFAM" id="SSF52304">
    <property type="entry name" value="Type II 3-dehydroquinate dehydratase"/>
    <property type="match status" value="1"/>
</dbReference>
<name>A0A382WWA2_9ZZZZ</name>
<dbReference type="InterPro" id="IPR036441">
    <property type="entry name" value="DHquinase_II_sf"/>
</dbReference>
<dbReference type="Pfam" id="PF01220">
    <property type="entry name" value="DHquinase_II"/>
    <property type="match status" value="1"/>
</dbReference>
<feature type="non-terminal residue" evidence="3">
    <location>
        <position position="31"/>
    </location>
</feature>
<reference evidence="3" key="1">
    <citation type="submission" date="2018-05" db="EMBL/GenBank/DDBJ databases">
        <authorList>
            <person name="Lanie J.A."/>
            <person name="Ng W.-L."/>
            <person name="Kazmierczak K.M."/>
            <person name="Andrzejewski T.M."/>
            <person name="Davidsen T.M."/>
            <person name="Wayne K.J."/>
            <person name="Tettelin H."/>
            <person name="Glass J.I."/>
            <person name="Rusch D."/>
            <person name="Podicherti R."/>
            <person name="Tsui H.-C.T."/>
            <person name="Winkler M.E."/>
        </authorList>
    </citation>
    <scope>NUCLEOTIDE SEQUENCE</scope>
</reference>
<sequence>MIINGPNLNLLGQREPKIYGKETLKDILDDV</sequence>